<dbReference type="InParanoid" id="W7XIX3"/>
<keyword evidence="1" id="KW-1133">Transmembrane helix</keyword>
<dbReference type="EMBL" id="GG662649">
    <property type="protein sequence ID" value="EWS73674.1"/>
    <property type="molecule type" value="Genomic_DNA"/>
</dbReference>
<organism evidence="2 3">
    <name type="scientific">Tetrahymena thermophila (strain SB210)</name>
    <dbReference type="NCBI Taxonomy" id="312017"/>
    <lineage>
        <taxon>Eukaryota</taxon>
        <taxon>Sar</taxon>
        <taxon>Alveolata</taxon>
        <taxon>Ciliophora</taxon>
        <taxon>Intramacronucleata</taxon>
        <taxon>Oligohymenophorea</taxon>
        <taxon>Hymenostomatida</taxon>
        <taxon>Tetrahymenina</taxon>
        <taxon>Tetrahymenidae</taxon>
        <taxon>Tetrahymena</taxon>
    </lineage>
</organism>
<sequence length="224" mass="26311">MEIQDKIIILINLVLSLMYLILICLILIPLFQLKQQALFLFLTQQLLNLMSNNQVYLLMLVLGNVNKEKFYKIYKNIKYAILVNKVIIVQKILTKMKIYSVQNVLLVLKIVIQMQSNYKMDIGVRVRTQTKFINALILKIAFLKILQINSDVQKDILGLYVNPVIVMELFGEKYMVKIITVFNVKNVFNKIKFIQLLFCAYQWLCFVAIQSFKFIGSQHSYKKK</sequence>
<evidence type="ECO:0000256" key="1">
    <source>
        <dbReference type="SAM" id="Phobius"/>
    </source>
</evidence>
<dbReference type="GeneID" id="24440364"/>
<feature type="transmembrane region" description="Helical" evidence="1">
    <location>
        <begin position="37"/>
        <end position="62"/>
    </location>
</feature>
<keyword evidence="1 2" id="KW-0812">Transmembrane</keyword>
<accession>W7XIX3</accession>
<keyword evidence="1" id="KW-0472">Membrane</keyword>
<dbReference type="RefSeq" id="XP_012653804.1">
    <property type="nucleotide sequence ID" value="XM_012798350.1"/>
</dbReference>
<gene>
    <name evidence="2" type="ORF">TTHERM_000717707</name>
</gene>
<proteinExistence type="predicted"/>
<evidence type="ECO:0000313" key="3">
    <source>
        <dbReference type="Proteomes" id="UP000009168"/>
    </source>
</evidence>
<dbReference type="Proteomes" id="UP000009168">
    <property type="component" value="Unassembled WGS sequence"/>
</dbReference>
<dbReference type="AlphaFoldDB" id="W7XIX3"/>
<keyword evidence="3" id="KW-1185">Reference proteome</keyword>
<feature type="transmembrane region" description="Helical" evidence="1">
    <location>
        <begin position="193"/>
        <end position="215"/>
    </location>
</feature>
<feature type="transmembrane region" description="Helical" evidence="1">
    <location>
        <begin position="7"/>
        <end position="31"/>
    </location>
</feature>
<dbReference type="KEGG" id="tet:TTHERM_000717707"/>
<evidence type="ECO:0000313" key="2">
    <source>
        <dbReference type="EMBL" id="EWS73674.1"/>
    </source>
</evidence>
<name>W7XIX3_TETTS</name>
<reference evidence="3" key="1">
    <citation type="journal article" date="2006" name="PLoS Biol.">
        <title>Macronuclear genome sequence of the ciliate Tetrahymena thermophila, a model eukaryote.</title>
        <authorList>
            <person name="Eisen J.A."/>
            <person name="Coyne R.S."/>
            <person name="Wu M."/>
            <person name="Wu D."/>
            <person name="Thiagarajan M."/>
            <person name="Wortman J.R."/>
            <person name="Badger J.H."/>
            <person name="Ren Q."/>
            <person name="Amedeo P."/>
            <person name="Jones K.M."/>
            <person name="Tallon L.J."/>
            <person name="Delcher A.L."/>
            <person name="Salzberg S.L."/>
            <person name="Silva J.C."/>
            <person name="Haas B.J."/>
            <person name="Majoros W.H."/>
            <person name="Farzad M."/>
            <person name="Carlton J.M."/>
            <person name="Smith R.K. Jr."/>
            <person name="Garg J."/>
            <person name="Pearlman R.E."/>
            <person name="Karrer K.M."/>
            <person name="Sun L."/>
            <person name="Manning G."/>
            <person name="Elde N.C."/>
            <person name="Turkewitz A.P."/>
            <person name="Asai D.J."/>
            <person name="Wilkes D.E."/>
            <person name="Wang Y."/>
            <person name="Cai H."/>
            <person name="Collins K."/>
            <person name="Stewart B.A."/>
            <person name="Lee S.R."/>
            <person name="Wilamowska K."/>
            <person name="Weinberg Z."/>
            <person name="Ruzzo W.L."/>
            <person name="Wloga D."/>
            <person name="Gaertig J."/>
            <person name="Frankel J."/>
            <person name="Tsao C.-C."/>
            <person name="Gorovsky M.A."/>
            <person name="Keeling P.J."/>
            <person name="Waller R.F."/>
            <person name="Patron N.J."/>
            <person name="Cherry J.M."/>
            <person name="Stover N.A."/>
            <person name="Krieger C.J."/>
            <person name="del Toro C."/>
            <person name="Ryder H.F."/>
            <person name="Williamson S.C."/>
            <person name="Barbeau R.A."/>
            <person name="Hamilton E.P."/>
            <person name="Orias E."/>
        </authorList>
    </citation>
    <scope>NUCLEOTIDE SEQUENCE [LARGE SCALE GENOMIC DNA]</scope>
    <source>
        <strain evidence="3">SB210</strain>
    </source>
</reference>
<protein>
    <submittedName>
        <fullName evidence="2">Transmembrane protein, putative</fullName>
    </submittedName>
</protein>